<keyword evidence="5" id="KW-1185">Reference proteome</keyword>
<evidence type="ECO:0000313" key="7">
    <source>
        <dbReference type="Proteomes" id="UP000043437"/>
    </source>
</evidence>
<sequence length="41" mass="4447">MRTYFSLVFALCLCGCLQPMDGPQAEKVDRQVQCGFGSSGC</sequence>
<evidence type="ECO:0000313" key="6">
    <source>
        <dbReference type="Proteomes" id="UP000041394"/>
    </source>
</evidence>
<gene>
    <name evidence="1" type="ORF">HAL011_00880</name>
    <name evidence="2" type="ORF">HAL013_05770</name>
    <name evidence="4" type="ORF">HAL07_02000</name>
    <name evidence="3" type="ORF">HAL09_12530</name>
</gene>
<dbReference type="EMBL" id="CDMG01000002">
    <property type="protein sequence ID" value="CRF52074.1"/>
    <property type="molecule type" value="Genomic_DNA"/>
</dbReference>
<dbReference type="Proteomes" id="UP000043437">
    <property type="component" value="Unassembled WGS sequence"/>
</dbReference>
<evidence type="ECO:0000313" key="3">
    <source>
        <dbReference type="EMBL" id="CRF44656.1"/>
    </source>
</evidence>
<evidence type="ECO:0000313" key="4">
    <source>
        <dbReference type="EMBL" id="CRF52074.1"/>
    </source>
</evidence>
<dbReference type="EMBL" id="CDMH01000025">
    <property type="protein sequence ID" value="CRF42403.1"/>
    <property type="molecule type" value="Genomic_DNA"/>
</dbReference>
<dbReference type="Proteomes" id="UP000038622">
    <property type="component" value="Unassembled WGS sequence"/>
</dbReference>
<accession>A0A0K2Y2L2</accession>
<proteinExistence type="predicted"/>
<name>A0A0K2Y2L2_9HELI</name>
<organism evidence="4 7">
    <name type="scientific">Helicobacter ailurogastricus</name>
    <dbReference type="NCBI Taxonomy" id="1578720"/>
    <lineage>
        <taxon>Bacteria</taxon>
        <taxon>Pseudomonadati</taxon>
        <taxon>Campylobacterota</taxon>
        <taxon>Epsilonproteobacteria</taxon>
        <taxon>Campylobacterales</taxon>
        <taxon>Helicobacteraceae</taxon>
        <taxon>Helicobacter</taxon>
    </lineage>
</organism>
<dbReference type="Proteomes" id="UP000045175">
    <property type="component" value="Unassembled WGS sequence"/>
</dbReference>
<evidence type="ECO:0000313" key="5">
    <source>
        <dbReference type="Proteomes" id="UP000038622"/>
    </source>
</evidence>
<reference evidence="4" key="1">
    <citation type="submission" date="2014-12" db="EMBL/GenBank/DDBJ databases">
        <title>Whole genome sequences of four Staphylococcus schleiferi canine isolates.</title>
        <authorList>
            <person name="Misic A.M."/>
            <person name="Cain C."/>
            <person name="Morris D.O."/>
            <person name="Rankin S."/>
            <person name="Beiting D."/>
        </authorList>
    </citation>
    <scope>NUCLEOTIDE SEQUENCE</scope>
    <source>
        <strain evidence="1">ASB11</strain>
        <strain evidence="2">ASB13</strain>
        <strain evidence="4">ASB7</strain>
        <strain evidence="3">ASB9</strain>
    </source>
</reference>
<dbReference type="Proteomes" id="UP000041394">
    <property type="component" value="Unassembled WGS sequence"/>
</dbReference>
<reference evidence="5" key="2">
    <citation type="submission" date="2014-12" db="EMBL/GenBank/DDBJ databases">
        <authorList>
            <person name="Smet A."/>
        </authorList>
    </citation>
    <scope>NUCLEOTIDE SEQUENCE [LARGE SCALE GENOMIC DNA]</scope>
</reference>
<dbReference type="AlphaFoldDB" id="A0A0K2Y2L2"/>
<evidence type="ECO:0000313" key="2">
    <source>
        <dbReference type="EMBL" id="CRF42403.1"/>
    </source>
</evidence>
<dbReference type="EMBL" id="CDMN01000049">
    <property type="protein sequence ID" value="CRF44656.1"/>
    <property type="molecule type" value="Genomic_DNA"/>
</dbReference>
<reference evidence="6 7" key="3">
    <citation type="submission" date="2014-12" db="EMBL/GenBank/DDBJ databases">
        <authorList>
            <person name="Jaenicke S."/>
        </authorList>
    </citation>
    <scope>NUCLEOTIDE SEQUENCE [LARGE SCALE GENOMIC DNA]</scope>
</reference>
<protein>
    <submittedName>
        <fullName evidence="4">Uncharacterized protein</fullName>
    </submittedName>
</protein>
<dbReference type="EMBL" id="CDML01000001">
    <property type="protein sequence ID" value="CRF40336.1"/>
    <property type="molecule type" value="Genomic_DNA"/>
</dbReference>
<dbReference type="STRING" id="1578720.HAL011_00880"/>
<evidence type="ECO:0000313" key="1">
    <source>
        <dbReference type="EMBL" id="CRF40336.1"/>
    </source>
</evidence>